<sequence>MWPGAIPPTGPARGTRRARAVLAVLAGAVLLLTACTDTPTPTPVRSGSPAASPGTGPDWTTYHGDGARSGTGPAVRGTSVVWRARLDGAVYGQPLVLGNLVVAATEHDSLYGLDERTGTVRWHRSLGTPVPRSDLPCGNIDPLGITGTPAYDPATRTVFAVTETTGFHHTLVGLDPRTGSVRTRRDLPSGHAQYDQQRSALLVAHGHVYVAFGGLYGDCGPYVGSVLGVPTSGDGPVLAYRVPTAREGGSWATGGPTLGPDGTVYVSVGNGAATSGRYDGSDAVLALDANLHRTGYFAPAEWADDNANDLDLGSMSPAVLDSGRIVIAGKRGTGYLLDAARLGEVGGQLDSSAVCAAFGGPAHRGTIAYLPCQGGGVAAVDTTGDRLRLRWHGPAAATGSPVLAGDRLWVADTDDGTLYALDAATGRTAATVRLGEELPHFASPTPAHGLLFTGTLHGVTAVGR</sequence>
<protein>
    <recommendedName>
        <fullName evidence="2">Pyrrolo-quinoline quinone repeat domain-containing protein</fullName>
    </recommendedName>
</protein>
<feature type="domain" description="Pyrrolo-quinoline quinone repeat" evidence="2">
    <location>
        <begin position="323"/>
        <end position="429"/>
    </location>
</feature>
<dbReference type="SUPFAM" id="SSF50998">
    <property type="entry name" value="Quinoprotein alcohol dehydrogenase-like"/>
    <property type="match status" value="2"/>
</dbReference>
<name>A0A8J3J3J8_9ACTN</name>
<dbReference type="PANTHER" id="PTHR34512:SF30">
    <property type="entry name" value="OUTER MEMBRANE PROTEIN ASSEMBLY FACTOR BAMB"/>
    <property type="match status" value="1"/>
</dbReference>
<comment type="caution">
    <text evidence="3">The sequence shown here is derived from an EMBL/GenBank/DDBJ whole genome shotgun (WGS) entry which is preliminary data.</text>
</comment>
<accession>A0A8J3J3J8</accession>
<dbReference type="PANTHER" id="PTHR34512">
    <property type="entry name" value="CELL SURFACE PROTEIN"/>
    <property type="match status" value="1"/>
</dbReference>
<dbReference type="InterPro" id="IPR011047">
    <property type="entry name" value="Quinoprotein_ADH-like_sf"/>
</dbReference>
<evidence type="ECO:0000259" key="2">
    <source>
        <dbReference type="Pfam" id="PF13360"/>
    </source>
</evidence>
<feature type="region of interest" description="Disordered" evidence="1">
    <location>
        <begin position="38"/>
        <end position="74"/>
    </location>
</feature>
<dbReference type="Gene3D" id="2.130.10.10">
    <property type="entry name" value="YVTN repeat-like/Quinoprotein amine dehydrogenase"/>
    <property type="match status" value="1"/>
</dbReference>
<dbReference type="EMBL" id="BOMB01000039">
    <property type="protein sequence ID" value="GID15176.1"/>
    <property type="molecule type" value="Genomic_DNA"/>
</dbReference>
<dbReference type="SMART" id="SM00564">
    <property type="entry name" value="PQQ"/>
    <property type="match status" value="2"/>
</dbReference>
<dbReference type="RefSeq" id="WP_203663357.1">
    <property type="nucleotide sequence ID" value="NZ_BAAAZM010000035.1"/>
</dbReference>
<organism evidence="3 4">
    <name type="scientific">Actinocatenispora rupis</name>
    <dbReference type="NCBI Taxonomy" id="519421"/>
    <lineage>
        <taxon>Bacteria</taxon>
        <taxon>Bacillati</taxon>
        <taxon>Actinomycetota</taxon>
        <taxon>Actinomycetes</taxon>
        <taxon>Micromonosporales</taxon>
        <taxon>Micromonosporaceae</taxon>
        <taxon>Actinocatenispora</taxon>
    </lineage>
</organism>
<dbReference type="InterPro" id="IPR002372">
    <property type="entry name" value="PQQ_rpt_dom"/>
</dbReference>
<keyword evidence="4" id="KW-1185">Reference proteome</keyword>
<evidence type="ECO:0000313" key="3">
    <source>
        <dbReference type="EMBL" id="GID15176.1"/>
    </source>
</evidence>
<gene>
    <name evidence="3" type="ORF">Aru02nite_60650</name>
</gene>
<feature type="domain" description="Pyrrolo-quinoline quinone repeat" evidence="2">
    <location>
        <begin position="79"/>
        <end position="210"/>
    </location>
</feature>
<evidence type="ECO:0000313" key="4">
    <source>
        <dbReference type="Proteomes" id="UP000612808"/>
    </source>
</evidence>
<proteinExistence type="predicted"/>
<reference evidence="3" key="1">
    <citation type="submission" date="2021-01" db="EMBL/GenBank/DDBJ databases">
        <title>Whole genome shotgun sequence of Actinocatenispora rupis NBRC 107355.</title>
        <authorList>
            <person name="Komaki H."/>
            <person name="Tamura T."/>
        </authorList>
    </citation>
    <scope>NUCLEOTIDE SEQUENCE</scope>
    <source>
        <strain evidence="3">NBRC 107355</strain>
    </source>
</reference>
<dbReference type="Pfam" id="PF13360">
    <property type="entry name" value="PQQ_2"/>
    <property type="match status" value="2"/>
</dbReference>
<evidence type="ECO:0000256" key="1">
    <source>
        <dbReference type="SAM" id="MobiDB-lite"/>
    </source>
</evidence>
<dbReference type="InterPro" id="IPR018391">
    <property type="entry name" value="PQQ_b-propeller_rpt"/>
</dbReference>
<dbReference type="InterPro" id="IPR015943">
    <property type="entry name" value="WD40/YVTN_repeat-like_dom_sf"/>
</dbReference>
<dbReference type="Gene3D" id="2.40.128.630">
    <property type="match status" value="1"/>
</dbReference>
<dbReference type="Proteomes" id="UP000612808">
    <property type="component" value="Unassembled WGS sequence"/>
</dbReference>
<dbReference type="AlphaFoldDB" id="A0A8J3J3J8"/>